<sequence>MTPLKYLLAILLVVCLTILTFAFINRGRLCEFNIKNDRQEVAAKLACTAG</sequence>
<keyword evidence="4" id="KW-1277">Toxin-antitoxin system</keyword>
<evidence type="ECO:0000256" key="6">
    <source>
        <dbReference type="ARBA" id="ARBA00022989"/>
    </source>
</evidence>
<comment type="subcellular location">
    <subcellularLocation>
        <location evidence="1 8">Cell inner membrane</location>
        <topology evidence="1 8">Single-pass membrane protein</topology>
    </subcellularLocation>
</comment>
<dbReference type="AlphaFoldDB" id="A0A090UWP6"/>
<comment type="caution">
    <text evidence="9">The sequence shown here is derived from an EMBL/GenBank/DDBJ whole genome shotgun (WGS) entry which is preliminary data.</text>
</comment>
<evidence type="ECO:0000256" key="1">
    <source>
        <dbReference type="ARBA" id="ARBA00004377"/>
    </source>
</evidence>
<keyword evidence="3" id="KW-0997">Cell inner membrane</keyword>
<dbReference type="Proteomes" id="UP000029462">
    <property type="component" value="Unassembled WGS sequence"/>
</dbReference>
<keyword evidence="10" id="KW-1185">Reference proteome</keyword>
<accession>A0A090UWP6</accession>
<dbReference type="EMBL" id="BBMZ01000003">
    <property type="protein sequence ID" value="GAL56995.1"/>
    <property type="molecule type" value="Genomic_DNA"/>
</dbReference>
<dbReference type="PRINTS" id="PR00281">
    <property type="entry name" value="HOKGEFTOXIC"/>
</dbReference>
<dbReference type="PROSITE" id="PS00556">
    <property type="entry name" value="HOK_GEF"/>
    <property type="match status" value="1"/>
</dbReference>
<name>A0A090UWP6_PSEVU</name>
<evidence type="ECO:0000256" key="8">
    <source>
        <dbReference type="RuleBase" id="RU221113"/>
    </source>
</evidence>
<keyword evidence="5" id="KW-0812">Transmembrane</keyword>
<evidence type="ECO:0000256" key="4">
    <source>
        <dbReference type="ARBA" id="ARBA00022649"/>
    </source>
</evidence>
<evidence type="ECO:0000256" key="2">
    <source>
        <dbReference type="ARBA" id="ARBA00022475"/>
    </source>
</evidence>
<comment type="similarity">
    <text evidence="8">Belongs to the hok/gef family.</text>
</comment>
<evidence type="ECO:0000313" key="9">
    <source>
        <dbReference type="EMBL" id="GAL56995.1"/>
    </source>
</evidence>
<dbReference type="eggNOG" id="ENOG5031KWI">
    <property type="taxonomic scope" value="Bacteria"/>
</dbReference>
<evidence type="ECO:0000256" key="3">
    <source>
        <dbReference type="ARBA" id="ARBA00022519"/>
    </source>
</evidence>
<organism evidence="9 10">
    <name type="scientific">Pseudescherichia vulneris NBRC 102420</name>
    <dbReference type="NCBI Taxonomy" id="1115515"/>
    <lineage>
        <taxon>Bacteria</taxon>
        <taxon>Pseudomonadati</taxon>
        <taxon>Pseudomonadota</taxon>
        <taxon>Gammaproteobacteria</taxon>
        <taxon>Enterobacterales</taxon>
        <taxon>Enterobacteriaceae</taxon>
        <taxon>Pseudescherichia</taxon>
    </lineage>
</organism>
<evidence type="ECO:0008006" key="11">
    <source>
        <dbReference type="Google" id="ProtNLM"/>
    </source>
</evidence>
<keyword evidence="7" id="KW-0472">Membrane</keyword>
<gene>
    <name evidence="9" type="ORF">EV102420_03_00600</name>
</gene>
<dbReference type="OrthoDB" id="5880683at2"/>
<protein>
    <recommendedName>
        <fullName evidence="11">Hok/Gef family protein</fullName>
    </recommendedName>
</protein>
<keyword evidence="2" id="KW-1003">Cell membrane</keyword>
<dbReference type="InterPro" id="IPR018084">
    <property type="entry name" value="Hok/gef_toxin_CS"/>
</dbReference>
<dbReference type="RefSeq" id="WP_042388790.1">
    <property type="nucleotide sequence ID" value="NZ_BBMZ01000003.1"/>
</dbReference>
<proteinExistence type="inferred from homology"/>
<keyword evidence="6" id="KW-1133">Transmembrane helix</keyword>
<evidence type="ECO:0000256" key="5">
    <source>
        <dbReference type="ARBA" id="ARBA00022692"/>
    </source>
</evidence>
<evidence type="ECO:0000313" key="10">
    <source>
        <dbReference type="Proteomes" id="UP000029462"/>
    </source>
</evidence>
<dbReference type="GO" id="GO:0005886">
    <property type="term" value="C:plasma membrane"/>
    <property type="evidence" value="ECO:0007669"/>
    <property type="project" value="UniProtKB-SubCell"/>
</dbReference>
<reference evidence="9 10" key="1">
    <citation type="submission" date="2014-09" db="EMBL/GenBank/DDBJ databases">
        <title>Whole genome shotgun sequence of Escherichia vulneris NBRC 102420.</title>
        <authorList>
            <person name="Yoshida Y."/>
            <person name="Hosoyama A."/>
            <person name="Tsuchikane K."/>
            <person name="Ohji S."/>
            <person name="Ichikawa N."/>
            <person name="Kimura A."/>
            <person name="Yamazoe A."/>
            <person name="Ezaki T."/>
            <person name="Fujita N."/>
        </authorList>
    </citation>
    <scope>NUCLEOTIDE SEQUENCE [LARGE SCALE GENOMIC DNA]</scope>
    <source>
        <strain evidence="9 10">NBRC 102420</strain>
    </source>
</reference>
<evidence type="ECO:0000256" key="7">
    <source>
        <dbReference type="ARBA" id="ARBA00023136"/>
    </source>
</evidence>
<dbReference type="InterPro" id="IPR000021">
    <property type="entry name" value="Hok/gef_toxin"/>
</dbReference>
<dbReference type="Pfam" id="PF01848">
    <property type="entry name" value="HOK_GEF"/>
    <property type="match status" value="1"/>
</dbReference>